<evidence type="ECO:0000313" key="12">
    <source>
        <dbReference type="Proteomes" id="UP001219933"/>
    </source>
</evidence>
<dbReference type="InterPro" id="IPR027786">
    <property type="entry name" value="Nse4/EID"/>
</dbReference>
<dbReference type="Pfam" id="PF08743">
    <property type="entry name" value="Nse4_C"/>
    <property type="match status" value="1"/>
</dbReference>
<organism evidence="11 12">
    <name type="scientific">Malassezia cuniculi</name>
    <dbReference type="NCBI Taxonomy" id="948313"/>
    <lineage>
        <taxon>Eukaryota</taxon>
        <taxon>Fungi</taxon>
        <taxon>Dikarya</taxon>
        <taxon>Basidiomycota</taxon>
        <taxon>Ustilaginomycotina</taxon>
        <taxon>Malasseziomycetes</taxon>
        <taxon>Malasseziales</taxon>
        <taxon>Malasseziaceae</taxon>
        <taxon>Malassezia</taxon>
    </lineage>
</organism>
<dbReference type="GO" id="GO:0005634">
    <property type="term" value="C:nucleus"/>
    <property type="evidence" value="ECO:0007669"/>
    <property type="project" value="UniProtKB-SubCell"/>
</dbReference>
<dbReference type="GO" id="GO:0006310">
    <property type="term" value="P:DNA recombination"/>
    <property type="evidence" value="ECO:0007669"/>
    <property type="project" value="UniProtKB-UniRule"/>
</dbReference>
<evidence type="ECO:0000259" key="9">
    <source>
        <dbReference type="Pfam" id="PF08743"/>
    </source>
</evidence>
<evidence type="ECO:0000256" key="5">
    <source>
        <dbReference type="ARBA" id="ARBA00023204"/>
    </source>
</evidence>
<keyword evidence="12" id="KW-1185">Reference proteome</keyword>
<dbReference type="PANTHER" id="PTHR16140:SF0">
    <property type="entry name" value="NON-STRUCTURAL MAINTENANCE OF CHROMOSOMES ELEMENT 4"/>
    <property type="match status" value="1"/>
</dbReference>
<comment type="similarity">
    <text evidence="2 7">Belongs to the NSE4 family.</text>
</comment>
<evidence type="ECO:0000313" key="11">
    <source>
        <dbReference type="EMBL" id="WFD33328.1"/>
    </source>
</evidence>
<comment type="subcellular location">
    <subcellularLocation>
        <location evidence="1 7">Nucleus</location>
    </subcellularLocation>
</comment>
<evidence type="ECO:0000256" key="4">
    <source>
        <dbReference type="ARBA" id="ARBA00023172"/>
    </source>
</evidence>
<keyword evidence="5 7" id="KW-0234">DNA repair</keyword>
<gene>
    <name evidence="11" type="ORF">MCUN1_000141</name>
</gene>
<dbReference type="Proteomes" id="UP001219933">
    <property type="component" value="Chromosome 1"/>
</dbReference>
<dbReference type="PANTHER" id="PTHR16140">
    <property type="entry name" value="NON-STRUCTURAL MAINTENANCE OF CHROMOSOMES ELEMENT 4"/>
    <property type="match status" value="1"/>
</dbReference>
<sequence>MDDASSQQFEYEPHPNVEEQRELRKEYRALLASAQNTQRHLPESTIQDLGDLVQLGDDLYTKVKAPTEGLLDARFLLKMSDMGAEMTRNMRLDANAFDIDELLQRVVQYMGDGEPTTWDWDRLGMLAAQNSHRAPTCDFLLGPLQVQPKQRKQSRRTLLDSGAQQQAPQQLGERDIVQTENETSRIVLDIARRLDDAGGDTGVNLFRFALNPESFGNTVENLFYLSFLIRDGKAAIFYDDNNEPLVMSSEEPTEQDRSEGLTRRQIVFELDEDTWRGLLSTYHITEPMIPTRAQEPTAAPPGGWYT</sequence>
<dbReference type="EMBL" id="CP119877">
    <property type="protein sequence ID" value="WFD33328.1"/>
    <property type="molecule type" value="Genomic_DNA"/>
</dbReference>
<evidence type="ECO:0000256" key="3">
    <source>
        <dbReference type="ARBA" id="ARBA00022763"/>
    </source>
</evidence>
<dbReference type="InterPro" id="IPR014854">
    <property type="entry name" value="Nse4_C"/>
</dbReference>
<evidence type="ECO:0000256" key="7">
    <source>
        <dbReference type="RuleBase" id="RU365071"/>
    </source>
</evidence>
<evidence type="ECO:0000256" key="1">
    <source>
        <dbReference type="ARBA" id="ARBA00004123"/>
    </source>
</evidence>
<evidence type="ECO:0000259" key="10">
    <source>
        <dbReference type="Pfam" id="PF15412"/>
    </source>
</evidence>
<dbReference type="AlphaFoldDB" id="A0AAF0J4L7"/>
<feature type="domain" description="Nse4/EID protein Nse3/MAGE-binding" evidence="10">
    <location>
        <begin position="72"/>
        <end position="112"/>
    </location>
</feature>
<comment type="subunit">
    <text evidence="7">Component of the SMC5-SMC6 complex.</text>
</comment>
<keyword evidence="4 7" id="KW-0233">DNA recombination</keyword>
<dbReference type="GO" id="GO:0030915">
    <property type="term" value="C:Smc5-Smc6 complex"/>
    <property type="evidence" value="ECO:0007669"/>
    <property type="project" value="UniProtKB-UniRule"/>
</dbReference>
<keyword evidence="6 7" id="KW-0539">Nucleus</keyword>
<feature type="region of interest" description="Disordered" evidence="8">
    <location>
        <begin position="151"/>
        <end position="173"/>
    </location>
</feature>
<reference evidence="11" key="1">
    <citation type="submission" date="2023-03" db="EMBL/GenBank/DDBJ databases">
        <title>Mating type loci evolution in Malassezia.</title>
        <authorList>
            <person name="Coelho M.A."/>
        </authorList>
    </citation>
    <scope>NUCLEOTIDE SEQUENCE</scope>
    <source>
        <strain evidence="11">CBS 11721</strain>
    </source>
</reference>
<name>A0AAF0J4L7_9BASI</name>
<protein>
    <recommendedName>
        <fullName evidence="7">Non-structural maintenance of chromosomes element 4</fullName>
    </recommendedName>
</protein>
<evidence type="ECO:0000256" key="2">
    <source>
        <dbReference type="ARBA" id="ARBA00008997"/>
    </source>
</evidence>
<evidence type="ECO:0000256" key="6">
    <source>
        <dbReference type="ARBA" id="ARBA00023242"/>
    </source>
</evidence>
<dbReference type="GO" id="GO:0006281">
    <property type="term" value="P:DNA repair"/>
    <property type="evidence" value="ECO:0007669"/>
    <property type="project" value="UniProtKB-UniRule"/>
</dbReference>
<comment type="function">
    <text evidence="7">Component of the SMC5-SMC6 complex, that promotes sister chromatid alignment after DNA damage and facilitates double-stranded DNA breaks (DSBs) repair via homologous recombination between sister chromatids.</text>
</comment>
<evidence type="ECO:0000256" key="8">
    <source>
        <dbReference type="SAM" id="MobiDB-lite"/>
    </source>
</evidence>
<keyword evidence="3 7" id="KW-0227">DNA damage</keyword>
<dbReference type="InterPro" id="IPR029225">
    <property type="entry name" value="Nse4_Nse3-bd"/>
</dbReference>
<dbReference type="Pfam" id="PF15412">
    <property type="entry name" value="Nse4-Nse3_bdg"/>
    <property type="match status" value="1"/>
</dbReference>
<feature type="domain" description="Non-structural maintenance of chromosome element 4 C-terminal" evidence="9">
    <location>
        <begin position="203"/>
        <end position="289"/>
    </location>
</feature>
<proteinExistence type="inferred from homology"/>
<accession>A0AAF0J4L7</accession>